<dbReference type="AlphaFoldDB" id="A0A9I9D566"/>
<dbReference type="EnsemblPlants" id="MELO3C013211.2.1">
    <property type="protein sequence ID" value="MELO3C013211.2.1"/>
    <property type="gene ID" value="MELO3C013211.2"/>
</dbReference>
<dbReference type="Gramene" id="MELO3C013211.2.1">
    <property type="protein sequence ID" value="MELO3C013211.2.1"/>
    <property type="gene ID" value="MELO3C013211.2"/>
</dbReference>
<feature type="domain" description="25S rRNA (uridine-N(3))-methyltransferase BMT5-like" evidence="1">
    <location>
        <begin position="22"/>
        <end position="188"/>
    </location>
</feature>
<sequence>MGRSNRRKKKWITHYSDSHYILLVGEGNFSFSVALATALGSATNMVATSLDSKKTLLKKYSSTIETTLEELEEMDCEVMHGVNVMTMDQHPLLPHNSFDRIIFNFPHAGFQYSTEHEPNQIKLHQNLVRRFMRNATELLAENGEIHITHKTSYPYSEWKIEEIGEEEGLYLKEEVEFDKRDYPGYVNKKGSGPNSNKNFPVGSSSTFKFVKSLSKKEMNRRLALSTSLASEFTQLQV</sequence>
<organism evidence="2">
    <name type="scientific">Cucumis melo</name>
    <name type="common">Muskmelon</name>
    <dbReference type="NCBI Taxonomy" id="3656"/>
    <lineage>
        <taxon>Eukaryota</taxon>
        <taxon>Viridiplantae</taxon>
        <taxon>Streptophyta</taxon>
        <taxon>Embryophyta</taxon>
        <taxon>Tracheophyta</taxon>
        <taxon>Spermatophyta</taxon>
        <taxon>Magnoliopsida</taxon>
        <taxon>eudicotyledons</taxon>
        <taxon>Gunneridae</taxon>
        <taxon>Pentapetalae</taxon>
        <taxon>rosids</taxon>
        <taxon>fabids</taxon>
        <taxon>Cucurbitales</taxon>
        <taxon>Cucurbitaceae</taxon>
        <taxon>Benincaseae</taxon>
        <taxon>Cucumis</taxon>
    </lineage>
</organism>
<dbReference type="Pfam" id="PF10354">
    <property type="entry name" value="BMT5-like"/>
    <property type="match status" value="1"/>
</dbReference>
<protein>
    <recommendedName>
        <fullName evidence="1">25S rRNA (uridine-N(3))-methyltransferase BMT5-like domain-containing protein</fullName>
    </recommendedName>
</protein>
<dbReference type="InterPro" id="IPR019446">
    <property type="entry name" value="BMT5-like"/>
</dbReference>
<dbReference type="GO" id="GO:0005737">
    <property type="term" value="C:cytoplasm"/>
    <property type="evidence" value="ECO:0007669"/>
    <property type="project" value="TreeGrafter"/>
</dbReference>
<dbReference type="PANTHER" id="PTHR11538:SF89">
    <property type="entry name" value="PROTEIN, PUTATIVE (DUF2431)-RELATED"/>
    <property type="match status" value="1"/>
</dbReference>
<dbReference type="InterPro" id="IPR029063">
    <property type="entry name" value="SAM-dependent_MTases_sf"/>
</dbReference>
<dbReference type="GO" id="GO:0070475">
    <property type="term" value="P:rRNA base methylation"/>
    <property type="evidence" value="ECO:0007669"/>
    <property type="project" value="InterPro"/>
</dbReference>
<dbReference type="SUPFAM" id="SSF53335">
    <property type="entry name" value="S-adenosyl-L-methionine-dependent methyltransferases"/>
    <property type="match status" value="1"/>
</dbReference>
<proteinExistence type="predicted"/>
<name>A0A9I9D566_CUCME</name>
<dbReference type="Gene3D" id="3.40.50.150">
    <property type="entry name" value="Vaccinia Virus protein VP39"/>
    <property type="match status" value="1"/>
</dbReference>
<accession>A0A9I9D566</accession>
<dbReference type="PANTHER" id="PTHR11538">
    <property type="entry name" value="PHENYLALANYL-TRNA SYNTHETASE"/>
    <property type="match status" value="1"/>
</dbReference>
<reference evidence="2" key="1">
    <citation type="submission" date="2023-03" db="UniProtKB">
        <authorList>
            <consortium name="EnsemblPlants"/>
        </authorList>
    </citation>
    <scope>IDENTIFICATION</scope>
</reference>
<dbReference type="GO" id="GO:0070042">
    <property type="term" value="F:rRNA (uridine-N3-)-methyltransferase activity"/>
    <property type="evidence" value="ECO:0007669"/>
    <property type="project" value="InterPro"/>
</dbReference>
<evidence type="ECO:0000259" key="1">
    <source>
        <dbReference type="Pfam" id="PF10354"/>
    </source>
</evidence>
<evidence type="ECO:0000313" key="2">
    <source>
        <dbReference type="EnsemblPlants" id="MELO3C013211.2.1"/>
    </source>
</evidence>